<proteinExistence type="predicted"/>
<name>A0ABV3FKV4_9NOCA</name>
<dbReference type="SUPFAM" id="SSF52540">
    <property type="entry name" value="P-loop containing nucleoside triphosphate hydrolases"/>
    <property type="match status" value="1"/>
</dbReference>
<accession>A0ABV3FKV4</accession>
<dbReference type="EMBL" id="JBFAKC010000001">
    <property type="protein sequence ID" value="MEV0706043.1"/>
    <property type="molecule type" value="Genomic_DNA"/>
</dbReference>
<sequence>MRLDAGSVDAWRFEELLRLYQLKAHSVNDRPTAGERYRMLDEALNCWRGNAFESFPGASWATAEVTRLTDLRISATEMRAEAALELGRVGEVIAVMRQQVEENPGREESARLLASAQYRVGQQVEALATLRRTREFLRSEFGIDPGQRLNDLESAILNQSLEFHRDVGAENSISLRNPQVGAGIRPGRATVATAAVFYPRQRAAIQATATETRADGLRVIWLMGESGTGKTALVAGVLGGLAAEGWTTASGQCPEIDGAPPAWVWTEILAELGGAPDPAESRQGPIDPFTIAQAVASRCRELAGGGPVAIVLEDAHRAEAATLQVLRQLATWLHREPVLIVMTVRGSELTPLLRATEAAIADRTTERVQLSGLDLAGTREITRQVGLASIDDETLRVLHRRTGGNPLFIRELSKLLAARGDLVGLPESIRAVLIERIERLPAGVLAVLQHLSVWGRAVDIDTLAELSGVPEESLVDLIDTAAAADLVTFDGCGRIMPDHPLIQDSVYESIPPLRRSRMHWNALALMESREPGGGADLREATALAYHSARGATRTTARHALEHVTAAARICDSLGMRGDATRWWRAAVGLHELADHTMSSAARAERESLLDTLCAFTNALALDGRVRAARAVQERALGLAESLSGHDQVVRALTCWRAPVVHGIRDWYPRDSRVRDALASAIARENSRHDEAWLLVALVFETPTGVGIDSARQRAALALATAQDSGDLELFCAALNAVAYTTVGSARLDRWRVLADDLLRVSLDARSLDYQALAHYMRFRVACRDVDLAEATRHAVRALECAIRGESQQLLCQLIAFPAVVRVLRGELSAAESDYRRFGAATTRTGITDEEAIRMTGAVTIAWARGDLSVVLNRVARWFVAEPELVAQLYVLALIHAGDSVRARAIFREYDRVADGFHWQVMSAFRGYAAVALGEMDAAGEIYDALRPHSGTFIGLDSGVTTFGPMDGLLADLAELRGDSDTAAAMRAAAETLVIDVRRSMDSLAPLLDSIDERCGGSTSDKSERLR</sequence>
<evidence type="ECO:0000256" key="1">
    <source>
        <dbReference type="ARBA" id="ARBA00023015"/>
    </source>
</evidence>
<dbReference type="InterPro" id="IPR011990">
    <property type="entry name" value="TPR-like_helical_dom_sf"/>
</dbReference>
<dbReference type="InterPro" id="IPR041664">
    <property type="entry name" value="AAA_16"/>
</dbReference>
<dbReference type="Gene3D" id="3.40.50.300">
    <property type="entry name" value="P-loop containing nucleotide triphosphate hydrolases"/>
    <property type="match status" value="1"/>
</dbReference>
<dbReference type="Pfam" id="PF03704">
    <property type="entry name" value="BTAD"/>
    <property type="match status" value="1"/>
</dbReference>
<dbReference type="SMART" id="SM01043">
    <property type="entry name" value="BTAD"/>
    <property type="match status" value="1"/>
</dbReference>
<dbReference type="PANTHER" id="PTHR35807:SF1">
    <property type="entry name" value="TRANSCRIPTIONAL REGULATOR REDD"/>
    <property type="match status" value="1"/>
</dbReference>
<evidence type="ECO:0000259" key="3">
    <source>
        <dbReference type="SMART" id="SM01043"/>
    </source>
</evidence>
<comment type="caution">
    <text evidence="4">The sequence shown here is derived from an EMBL/GenBank/DDBJ whole genome shotgun (WGS) entry which is preliminary data.</text>
</comment>
<evidence type="ECO:0000313" key="4">
    <source>
        <dbReference type="EMBL" id="MEV0706043.1"/>
    </source>
</evidence>
<keyword evidence="5" id="KW-1185">Reference proteome</keyword>
<dbReference type="InterPro" id="IPR005158">
    <property type="entry name" value="BTAD"/>
</dbReference>
<protein>
    <submittedName>
        <fullName evidence="4">BTAD domain-containing putative transcriptional regulator</fullName>
    </submittedName>
</protein>
<evidence type="ECO:0000313" key="5">
    <source>
        <dbReference type="Proteomes" id="UP001551695"/>
    </source>
</evidence>
<dbReference type="InterPro" id="IPR027417">
    <property type="entry name" value="P-loop_NTPase"/>
</dbReference>
<keyword evidence="2" id="KW-0804">Transcription</keyword>
<feature type="domain" description="Bacterial transcriptional activator" evidence="3">
    <location>
        <begin position="8"/>
        <end position="157"/>
    </location>
</feature>
<dbReference type="RefSeq" id="WP_355083552.1">
    <property type="nucleotide sequence ID" value="NZ_JBEXKW010000003.1"/>
</dbReference>
<organism evidence="4 5">
    <name type="scientific">Nocardia aurea</name>
    <dbReference type="NCBI Taxonomy" id="2144174"/>
    <lineage>
        <taxon>Bacteria</taxon>
        <taxon>Bacillati</taxon>
        <taxon>Actinomycetota</taxon>
        <taxon>Actinomycetes</taxon>
        <taxon>Mycobacteriales</taxon>
        <taxon>Nocardiaceae</taxon>
        <taxon>Nocardia</taxon>
    </lineage>
</organism>
<evidence type="ECO:0000256" key="2">
    <source>
        <dbReference type="ARBA" id="ARBA00023163"/>
    </source>
</evidence>
<dbReference type="Gene3D" id="1.25.40.10">
    <property type="entry name" value="Tetratricopeptide repeat domain"/>
    <property type="match status" value="1"/>
</dbReference>
<dbReference type="Pfam" id="PF13191">
    <property type="entry name" value="AAA_16"/>
    <property type="match status" value="1"/>
</dbReference>
<dbReference type="SUPFAM" id="SSF48452">
    <property type="entry name" value="TPR-like"/>
    <property type="match status" value="1"/>
</dbReference>
<keyword evidence="1" id="KW-0805">Transcription regulation</keyword>
<dbReference type="Proteomes" id="UP001551695">
    <property type="component" value="Unassembled WGS sequence"/>
</dbReference>
<gene>
    <name evidence="4" type="ORF">AB0I48_00585</name>
</gene>
<reference evidence="4 5" key="1">
    <citation type="submission" date="2024-06" db="EMBL/GenBank/DDBJ databases">
        <title>The Natural Products Discovery Center: Release of the First 8490 Sequenced Strains for Exploring Actinobacteria Biosynthetic Diversity.</title>
        <authorList>
            <person name="Kalkreuter E."/>
            <person name="Kautsar S.A."/>
            <person name="Yang D."/>
            <person name="Bader C.D."/>
            <person name="Teijaro C.N."/>
            <person name="Fluegel L."/>
            <person name="Davis C.M."/>
            <person name="Simpson J.R."/>
            <person name="Lauterbach L."/>
            <person name="Steele A.D."/>
            <person name="Gui C."/>
            <person name="Meng S."/>
            <person name="Li G."/>
            <person name="Viehrig K."/>
            <person name="Ye F."/>
            <person name="Su P."/>
            <person name="Kiefer A.F."/>
            <person name="Nichols A."/>
            <person name="Cepeda A.J."/>
            <person name="Yan W."/>
            <person name="Fan B."/>
            <person name="Jiang Y."/>
            <person name="Adhikari A."/>
            <person name="Zheng C.-J."/>
            <person name="Schuster L."/>
            <person name="Cowan T.M."/>
            <person name="Smanski M.J."/>
            <person name="Chevrette M.G."/>
            <person name="De Carvalho L.P.S."/>
            <person name="Shen B."/>
        </authorList>
    </citation>
    <scope>NUCLEOTIDE SEQUENCE [LARGE SCALE GENOMIC DNA]</scope>
    <source>
        <strain evidence="4 5">NPDC050403</strain>
    </source>
</reference>
<dbReference type="PANTHER" id="PTHR35807">
    <property type="entry name" value="TRANSCRIPTIONAL REGULATOR REDD-RELATED"/>
    <property type="match status" value="1"/>
</dbReference>
<dbReference type="CDD" id="cd15831">
    <property type="entry name" value="BTAD"/>
    <property type="match status" value="1"/>
</dbReference>
<dbReference type="InterPro" id="IPR051677">
    <property type="entry name" value="AfsR-DnrI-RedD_regulator"/>
</dbReference>